<keyword evidence="4" id="KW-1185">Reference proteome</keyword>
<dbReference type="EMBL" id="CP042467">
    <property type="protein sequence ID" value="QED26914.1"/>
    <property type="molecule type" value="Genomic_DNA"/>
</dbReference>
<feature type="signal peptide" evidence="2">
    <location>
        <begin position="1"/>
        <end position="22"/>
    </location>
</feature>
<organism evidence="3 4">
    <name type="scientific">Microvenator marinus</name>
    <dbReference type="NCBI Taxonomy" id="2600177"/>
    <lineage>
        <taxon>Bacteria</taxon>
        <taxon>Deltaproteobacteria</taxon>
        <taxon>Bradymonadales</taxon>
        <taxon>Microvenatoraceae</taxon>
        <taxon>Microvenator</taxon>
    </lineage>
</organism>
<name>A0A5B8XMN6_9DELT</name>
<evidence type="ECO:0000256" key="1">
    <source>
        <dbReference type="SAM" id="Phobius"/>
    </source>
</evidence>
<dbReference type="KEGG" id="bbae:FRD01_06590"/>
<keyword evidence="2" id="KW-0732">Signal</keyword>
<dbReference type="RefSeq" id="WP_146958599.1">
    <property type="nucleotide sequence ID" value="NZ_CP042467.1"/>
</dbReference>
<protein>
    <recommendedName>
        <fullName evidence="5">DUF11 domain-containing protein</fullName>
    </recommendedName>
</protein>
<sequence length="546" mass="57782">MSSKLKCLCLLGLNLVAAPAFANEPLELRESWEGRVSAFMTGVPMAYDTNSNQRADKLILPAVVNVSASALPSDVNLVAARLYWGGTQIQNGDDCVGSDADREVQISRPDGAVRQIVADRCYCSGADAGSYDVWVCHADISADAGPDIVGQWSVSEYEGLIADGSTDTASAAFLWVYEKDTLPPRRVALYDGNYVLAEQAVTFELDVNVDTNPDGELTYFVLEGDTAGEGEEFIEVNGLPGAAGPLRLEDSINPVNNPFNRTINTTDPVREGVVGVDVDRFDITGALTAGDTKVALTYSAGEDKVWLAVNVVGVNLFDPVLTQNSFKQWTSVDSEVALAGGMVRFEIHLENTGNETGTVTLSDEFSDAFESWVLVSNDSGTQNTAASGLELNNVVVEPGESVKIVVDAVIADVEDGTVVSNTATWTRPNEGGFAGSVSTGDIVVRRDGDSDGVYDSEDNCPDVANADQMDSDADGVGDACEDAPDMGVPDMGAPDMELPLPTTETIVSGTGCATPGMGSPLFALLLLFFGQGVVRARALRTRRRAL</sequence>
<accession>A0A5B8XMN6</accession>
<keyword evidence="1" id="KW-0812">Transmembrane</keyword>
<dbReference type="InterPro" id="IPR028974">
    <property type="entry name" value="TSP_type-3_rpt"/>
</dbReference>
<dbReference type="SUPFAM" id="SSF103647">
    <property type="entry name" value="TSP type-3 repeat"/>
    <property type="match status" value="1"/>
</dbReference>
<gene>
    <name evidence="3" type="ORF">FRD01_06590</name>
</gene>
<evidence type="ECO:0000256" key="2">
    <source>
        <dbReference type="SAM" id="SignalP"/>
    </source>
</evidence>
<feature type="chain" id="PRO_5022727258" description="DUF11 domain-containing protein" evidence="2">
    <location>
        <begin position="23"/>
        <end position="546"/>
    </location>
</feature>
<keyword evidence="1" id="KW-1133">Transmembrane helix</keyword>
<dbReference type="GO" id="GO:0005509">
    <property type="term" value="F:calcium ion binding"/>
    <property type="evidence" value="ECO:0007669"/>
    <property type="project" value="InterPro"/>
</dbReference>
<reference evidence="3 4" key="1">
    <citation type="submission" date="2019-08" db="EMBL/GenBank/DDBJ databases">
        <authorList>
            <person name="Liang Q."/>
        </authorList>
    </citation>
    <scope>NUCLEOTIDE SEQUENCE [LARGE SCALE GENOMIC DNA]</scope>
    <source>
        <strain evidence="3 4">V1718</strain>
    </source>
</reference>
<dbReference type="Proteomes" id="UP000321595">
    <property type="component" value="Chromosome"/>
</dbReference>
<feature type="transmembrane region" description="Helical" evidence="1">
    <location>
        <begin position="517"/>
        <end position="534"/>
    </location>
</feature>
<evidence type="ECO:0008006" key="5">
    <source>
        <dbReference type="Google" id="ProtNLM"/>
    </source>
</evidence>
<dbReference type="AlphaFoldDB" id="A0A5B8XMN6"/>
<dbReference type="OrthoDB" id="5514660at2"/>
<evidence type="ECO:0000313" key="3">
    <source>
        <dbReference type="EMBL" id="QED26914.1"/>
    </source>
</evidence>
<keyword evidence="1" id="KW-0472">Membrane</keyword>
<proteinExistence type="predicted"/>
<dbReference type="Gene3D" id="4.10.1080.10">
    <property type="entry name" value="TSP type-3 repeat"/>
    <property type="match status" value="1"/>
</dbReference>
<evidence type="ECO:0000313" key="4">
    <source>
        <dbReference type="Proteomes" id="UP000321595"/>
    </source>
</evidence>